<reference evidence="3 4" key="1">
    <citation type="journal article" date="2024" name="Commun. Biol.">
        <title>Comparative genomic analysis of thermophilic fungi reveals convergent evolutionary adaptations and gene losses.</title>
        <authorList>
            <person name="Steindorff A.S."/>
            <person name="Aguilar-Pontes M.V."/>
            <person name="Robinson A.J."/>
            <person name="Andreopoulos B."/>
            <person name="LaButti K."/>
            <person name="Kuo A."/>
            <person name="Mondo S."/>
            <person name="Riley R."/>
            <person name="Otillar R."/>
            <person name="Haridas S."/>
            <person name="Lipzen A."/>
            <person name="Grimwood J."/>
            <person name="Schmutz J."/>
            <person name="Clum A."/>
            <person name="Reid I.D."/>
            <person name="Moisan M.C."/>
            <person name="Butler G."/>
            <person name="Nguyen T.T.M."/>
            <person name="Dewar K."/>
            <person name="Conant G."/>
            <person name="Drula E."/>
            <person name="Henrissat B."/>
            <person name="Hansel C."/>
            <person name="Singer S."/>
            <person name="Hutchinson M.I."/>
            <person name="de Vries R.P."/>
            <person name="Natvig D.O."/>
            <person name="Powell A.J."/>
            <person name="Tsang A."/>
            <person name="Grigoriev I.V."/>
        </authorList>
    </citation>
    <scope>NUCLEOTIDE SEQUENCE [LARGE SCALE GENOMIC DNA]</scope>
    <source>
        <strain evidence="3 4">CBS 494.80</strain>
    </source>
</reference>
<dbReference type="EMBL" id="JAZHXI010000007">
    <property type="protein sequence ID" value="KAL2069543.1"/>
    <property type="molecule type" value="Genomic_DNA"/>
</dbReference>
<keyword evidence="4" id="KW-1185">Reference proteome</keyword>
<keyword evidence="2" id="KW-0472">Membrane</keyword>
<name>A0ABR4CHV2_9HELO</name>
<accession>A0ABR4CHV2</accession>
<evidence type="ECO:0000313" key="3">
    <source>
        <dbReference type="EMBL" id="KAL2069543.1"/>
    </source>
</evidence>
<feature type="region of interest" description="Disordered" evidence="1">
    <location>
        <begin position="31"/>
        <end position="53"/>
    </location>
</feature>
<sequence>MMYISPQQNTTNGESSQTSLLADADVDANHQNEAGKSPVVPAHDQPMTQSHDDMSIMGIPKETIEEMMRAWSKIVIQGLRNESRRSGQSGDRRISFIPLKTKKGRSELMSSSFKLYPDAASELKSGPEKTRTATIIPGATKCSRRGLATKRAQGENTPIHFSDVTVLVRVLVEYLWLGRLYPHNVTLNRLLYACWRRKVFAQHEDDHLAERVPSWDYIVADIVVALRAMACIDTLGICPDLNYHDYRLFDYVFITEDMEEQVGHGNQSLVLIKAANYLSVSLESMMQKARAVATLGPAVEPRIGHNREIIQEEAGGKMFRPKDFHASLIQFVGGLEIRWTHRLDEHLQLSTDCWGGSPVLMLYCMDNQAPTGIRGLWRDKRNSYSFYTLWLVIIFGGTSILLALLSLAVSAAQTWAAFHPPKDELYGICLTQHSGSCSR</sequence>
<keyword evidence="2" id="KW-1133">Transmembrane helix</keyword>
<comment type="caution">
    <text evidence="3">The sequence shown here is derived from an EMBL/GenBank/DDBJ whole genome shotgun (WGS) entry which is preliminary data.</text>
</comment>
<feature type="transmembrane region" description="Helical" evidence="2">
    <location>
        <begin position="384"/>
        <end position="409"/>
    </location>
</feature>
<dbReference type="Proteomes" id="UP001595075">
    <property type="component" value="Unassembled WGS sequence"/>
</dbReference>
<organism evidence="3 4">
    <name type="scientific">Oculimacula yallundae</name>
    <dbReference type="NCBI Taxonomy" id="86028"/>
    <lineage>
        <taxon>Eukaryota</taxon>
        <taxon>Fungi</taxon>
        <taxon>Dikarya</taxon>
        <taxon>Ascomycota</taxon>
        <taxon>Pezizomycotina</taxon>
        <taxon>Leotiomycetes</taxon>
        <taxon>Helotiales</taxon>
        <taxon>Ploettnerulaceae</taxon>
        <taxon>Oculimacula</taxon>
    </lineage>
</organism>
<gene>
    <name evidence="3" type="ORF">VTL71DRAFT_14222</name>
</gene>
<evidence type="ECO:0000256" key="2">
    <source>
        <dbReference type="SAM" id="Phobius"/>
    </source>
</evidence>
<proteinExistence type="predicted"/>
<keyword evidence="2" id="KW-0812">Transmembrane</keyword>
<evidence type="ECO:0000256" key="1">
    <source>
        <dbReference type="SAM" id="MobiDB-lite"/>
    </source>
</evidence>
<evidence type="ECO:0000313" key="4">
    <source>
        <dbReference type="Proteomes" id="UP001595075"/>
    </source>
</evidence>
<protein>
    <submittedName>
        <fullName evidence="3">Uncharacterized protein</fullName>
    </submittedName>
</protein>